<dbReference type="AlphaFoldDB" id="A0A804HMT7"/>
<evidence type="ECO:0000313" key="2">
    <source>
        <dbReference type="EnsemblPlants" id="Ma00_p03110.1"/>
    </source>
</evidence>
<proteinExistence type="predicted"/>
<sequence length="84" mass="9220">MYSLVVCRSSLARVAKNSQFWIVFRLFWPVFGLFLRGMTIVVSGAKCQSSQHPGTPRVAQGWMGLSYSRDGAASCFARCPSLAA</sequence>
<organism evidence="2 3">
    <name type="scientific">Musa acuminata subsp. malaccensis</name>
    <name type="common">Wild banana</name>
    <name type="synonym">Musa malaccensis</name>
    <dbReference type="NCBI Taxonomy" id="214687"/>
    <lineage>
        <taxon>Eukaryota</taxon>
        <taxon>Viridiplantae</taxon>
        <taxon>Streptophyta</taxon>
        <taxon>Embryophyta</taxon>
        <taxon>Tracheophyta</taxon>
        <taxon>Spermatophyta</taxon>
        <taxon>Magnoliopsida</taxon>
        <taxon>Liliopsida</taxon>
        <taxon>Zingiberales</taxon>
        <taxon>Musaceae</taxon>
        <taxon>Musa</taxon>
    </lineage>
</organism>
<name>A0A804HMT7_MUSAM</name>
<dbReference type="Gramene" id="Ma00_t03110.1">
    <property type="protein sequence ID" value="Ma00_p03110.1"/>
    <property type="gene ID" value="Ma00_g03110"/>
</dbReference>
<keyword evidence="3" id="KW-1185">Reference proteome</keyword>
<dbReference type="Proteomes" id="UP000012960">
    <property type="component" value="Unplaced"/>
</dbReference>
<evidence type="ECO:0000256" key="1">
    <source>
        <dbReference type="SAM" id="Phobius"/>
    </source>
</evidence>
<dbReference type="EnsemblPlants" id="Ma00_t03110.1">
    <property type="protein sequence ID" value="Ma00_p03110.1"/>
    <property type="gene ID" value="Ma00_g03110"/>
</dbReference>
<dbReference type="InParanoid" id="A0A804HMT7"/>
<feature type="transmembrane region" description="Helical" evidence="1">
    <location>
        <begin position="20"/>
        <end position="42"/>
    </location>
</feature>
<accession>A0A804HMT7</accession>
<evidence type="ECO:0000313" key="3">
    <source>
        <dbReference type="Proteomes" id="UP000012960"/>
    </source>
</evidence>
<keyword evidence="1" id="KW-1133">Transmembrane helix</keyword>
<protein>
    <submittedName>
        <fullName evidence="2">Uncharacterized protein</fullName>
    </submittedName>
</protein>
<keyword evidence="1" id="KW-0472">Membrane</keyword>
<reference evidence="2" key="1">
    <citation type="submission" date="2021-05" db="UniProtKB">
        <authorList>
            <consortium name="EnsemblPlants"/>
        </authorList>
    </citation>
    <scope>IDENTIFICATION</scope>
    <source>
        <strain evidence="2">subsp. malaccensis</strain>
    </source>
</reference>
<keyword evidence="1" id="KW-0812">Transmembrane</keyword>